<dbReference type="PhylomeDB" id="A7TAE0"/>
<dbReference type="AlphaFoldDB" id="A7TAE0"/>
<accession>A7TAE0</accession>
<feature type="domain" description="UMOD/GP2/OIT3-like D8C" evidence="3">
    <location>
        <begin position="97"/>
        <end position="174"/>
    </location>
</feature>
<keyword evidence="1" id="KW-0732">Signal</keyword>
<evidence type="ECO:0000259" key="3">
    <source>
        <dbReference type="Pfam" id="PF23283"/>
    </source>
</evidence>
<keyword evidence="2" id="KW-1015">Disulfide bond</keyword>
<name>A7TAE0_NEMVE</name>
<evidence type="ECO:0000256" key="2">
    <source>
        <dbReference type="ARBA" id="ARBA00023157"/>
    </source>
</evidence>
<evidence type="ECO:0000313" key="5">
    <source>
        <dbReference type="Proteomes" id="UP000001593"/>
    </source>
</evidence>
<dbReference type="EMBL" id="DS474035">
    <property type="protein sequence ID" value="EDO27031.1"/>
    <property type="molecule type" value="Genomic_DNA"/>
</dbReference>
<protein>
    <recommendedName>
        <fullName evidence="3">UMOD/GP2/OIT3-like D8C domain-containing protein</fullName>
    </recommendedName>
</protein>
<reference evidence="4 5" key="1">
    <citation type="journal article" date="2007" name="Science">
        <title>Sea anemone genome reveals ancestral eumetazoan gene repertoire and genomic organization.</title>
        <authorList>
            <person name="Putnam N.H."/>
            <person name="Srivastava M."/>
            <person name="Hellsten U."/>
            <person name="Dirks B."/>
            <person name="Chapman J."/>
            <person name="Salamov A."/>
            <person name="Terry A."/>
            <person name="Shapiro H."/>
            <person name="Lindquist E."/>
            <person name="Kapitonov V.V."/>
            <person name="Jurka J."/>
            <person name="Genikhovich G."/>
            <person name="Grigoriev I.V."/>
            <person name="Lucas S.M."/>
            <person name="Steele R.E."/>
            <person name="Finnerty J.R."/>
            <person name="Technau U."/>
            <person name="Martindale M.Q."/>
            <person name="Rokhsar D.S."/>
        </authorList>
    </citation>
    <scope>NUCLEOTIDE SEQUENCE [LARGE SCALE GENOMIC DNA]</scope>
    <source>
        <strain evidence="5">CH2 X CH6</strain>
    </source>
</reference>
<dbReference type="PANTHER" id="PTHR36191:SF4">
    <property type="entry name" value="VWFD DOMAIN-CONTAINING PROTEIN"/>
    <property type="match status" value="1"/>
</dbReference>
<dbReference type="InParanoid" id="A7TAE0"/>
<keyword evidence="5" id="KW-1185">Reference proteome</keyword>
<feature type="non-terminal residue" evidence="4">
    <location>
        <position position="1"/>
    </location>
</feature>
<dbReference type="Pfam" id="PF23283">
    <property type="entry name" value="D8C_UMOD"/>
    <property type="match status" value="1"/>
</dbReference>
<sequence length="197" mass="22165">VIEALQSTGEIEVTIMLSKVMKARHVKIHPKTGPLNQNWCMQAGIIGLQKESLEACISHVNIDDDNRKTSIITVTPQYDTSLNEQNWYAFTGTTGRYRMPTSCVPLNRCNTENPGWLDGDYPTMAEGVVKRKVCFASSSGCCSNSVSVFIRRCYGYFVYKLKSLPAELKARYCANGYDVGKKEEEIQLSWLIILHIL</sequence>
<evidence type="ECO:0000256" key="1">
    <source>
        <dbReference type="ARBA" id="ARBA00022729"/>
    </source>
</evidence>
<dbReference type="HOGENOM" id="CLU_1387356_0_0_1"/>
<dbReference type="InterPro" id="IPR057774">
    <property type="entry name" value="D8C_UMOD/GP2/OIT3-like"/>
</dbReference>
<dbReference type="PANTHER" id="PTHR36191">
    <property type="entry name" value="ENDO/EXONUCLEASE/PHOSPHATASE DOMAIN-CONTAINING PROTEIN-RELATED"/>
    <property type="match status" value="1"/>
</dbReference>
<dbReference type="STRING" id="45351.A7TAE0"/>
<gene>
    <name evidence="4" type="ORF">NEMVEDRAFT_v1g224467</name>
</gene>
<evidence type="ECO:0000313" key="4">
    <source>
        <dbReference type="EMBL" id="EDO27031.1"/>
    </source>
</evidence>
<dbReference type="Proteomes" id="UP000001593">
    <property type="component" value="Unassembled WGS sequence"/>
</dbReference>
<organism evidence="4 5">
    <name type="scientific">Nematostella vectensis</name>
    <name type="common">Starlet sea anemone</name>
    <dbReference type="NCBI Taxonomy" id="45351"/>
    <lineage>
        <taxon>Eukaryota</taxon>
        <taxon>Metazoa</taxon>
        <taxon>Cnidaria</taxon>
        <taxon>Anthozoa</taxon>
        <taxon>Hexacorallia</taxon>
        <taxon>Actiniaria</taxon>
        <taxon>Edwardsiidae</taxon>
        <taxon>Nematostella</taxon>
    </lineage>
</organism>
<proteinExistence type="predicted"/>